<reference evidence="2 3" key="1">
    <citation type="submission" date="2022-09" db="EMBL/GenBank/DDBJ databases">
        <title>Interaction between co-microsymbionts with complementary sets of symbiotic genes in legume-rhizobium systems.</title>
        <authorList>
            <person name="Safronova V."/>
            <person name="Sazanova A."/>
            <person name="Afonin A."/>
            <person name="Chirak E."/>
        </authorList>
    </citation>
    <scope>NUCLEOTIDE SEQUENCE [LARGE SCALE GENOMIC DNA]</scope>
    <source>
        <strain evidence="2 3">A18/4-1</strain>
        <plasmid evidence="2 3">p_unnamed1</plasmid>
    </source>
</reference>
<dbReference type="Proteomes" id="UP001061862">
    <property type="component" value="Plasmid p_unnamed1"/>
</dbReference>
<geneLocation type="plasmid" evidence="2 3">
    <name>p_unnamed1</name>
</geneLocation>
<keyword evidence="2" id="KW-0614">Plasmid</keyword>
<keyword evidence="1" id="KW-0732">Signal</keyword>
<dbReference type="EMBL" id="CP104964">
    <property type="protein sequence ID" value="UXN67789.1"/>
    <property type="molecule type" value="Genomic_DNA"/>
</dbReference>
<sequence length="159" mass="17449">MNRLMWVCAAALAASPVAAWELDSSDAKKAWSYTAFQADKTGGVELQFFCDHNYPDDIQMLLFTAVDAQEGDKERPGVAVSVVVNGTSFDDLNGYYDAVEGERTVVVDTLEESRLRQVLATARGATQPLQILYDGRSQRFGIDGIVETLDRFVGGCERS</sequence>
<feature type="chain" id="PRO_5047312427" evidence="1">
    <location>
        <begin position="20"/>
        <end position="159"/>
    </location>
</feature>
<organism evidence="2 3">
    <name type="scientific">Devosia neptuniae</name>
    <dbReference type="NCBI Taxonomy" id="191302"/>
    <lineage>
        <taxon>Bacteria</taxon>
        <taxon>Pseudomonadati</taxon>
        <taxon>Pseudomonadota</taxon>
        <taxon>Alphaproteobacteria</taxon>
        <taxon>Hyphomicrobiales</taxon>
        <taxon>Devosiaceae</taxon>
        <taxon>Devosia</taxon>
    </lineage>
</organism>
<evidence type="ECO:0000313" key="3">
    <source>
        <dbReference type="Proteomes" id="UP001061862"/>
    </source>
</evidence>
<proteinExistence type="predicted"/>
<name>A0ABY6C663_9HYPH</name>
<gene>
    <name evidence="2" type="ORF">N8A98_01630</name>
</gene>
<accession>A0ABY6C663</accession>
<evidence type="ECO:0000256" key="1">
    <source>
        <dbReference type="SAM" id="SignalP"/>
    </source>
</evidence>
<dbReference type="RefSeq" id="WP_262165253.1">
    <property type="nucleotide sequence ID" value="NZ_CP104964.1"/>
</dbReference>
<protein>
    <submittedName>
        <fullName evidence="2">Uncharacterized protein</fullName>
    </submittedName>
</protein>
<keyword evidence="3" id="KW-1185">Reference proteome</keyword>
<evidence type="ECO:0000313" key="2">
    <source>
        <dbReference type="EMBL" id="UXN67789.1"/>
    </source>
</evidence>
<feature type="signal peptide" evidence="1">
    <location>
        <begin position="1"/>
        <end position="19"/>
    </location>
</feature>